<comment type="caution">
    <text evidence="4">The sequence shown here is derived from an EMBL/GenBank/DDBJ whole genome shotgun (WGS) entry which is preliminary data.</text>
</comment>
<dbReference type="PRINTS" id="PR00080">
    <property type="entry name" value="SDRFAMILY"/>
</dbReference>
<dbReference type="GO" id="GO:0005737">
    <property type="term" value="C:cytoplasm"/>
    <property type="evidence" value="ECO:0007669"/>
    <property type="project" value="TreeGrafter"/>
</dbReference>
<evidence type="ECO:0000313" key="5">
    <source>
        <dbReference type="Proteomes" id="UP000299102"/>
    </source>
</evidence>
<accession>A0A4C1UYG1</accession>
<dbReference type="PRINTS" id="PR00081">
    <property type="entry name" value="GDHRDH"/>
</dbReference>
<dbReference type="AlphaFoldDB" id="A0A4C1UYG1"/>
<sequence length="277" mass="29644">MAVFEVKDKIVIVTGGSTGIGALTVKTFLEEGAKYVAFLDVAQDAGVALEAELKEKYGPDKAKFLRCDVTSEEELLNAFDVVVKDNGYVDVVINNAGIMNDSPSVYKKEIDVNVTALVTSTLKAIELMRKDKGGKGGTVINIASTTGLVQGPFLPIYFGTKSFVLQFSNCIGMEPHYSRTGVRVIAVCFGPTDTALLTRAKFGGFDEATDADLAAVCHNNSAFQRPEAAVAGVVEAFKRGASGSTWLADSDQPPVDITDDVKEGFSVFSRRVAQRNH</sequence>
<evidence type="ECO:0000256" key="3">
    <source>
        <dbReference type="RuleBase" id="RU000363"/>
    </source>
</evidence>
<keyword evidence="5" id="KW-1185">Reference proteome</keyword>
<dbReference type="EMBL" id="BGZK01000247">
    <property type="protein sequence ID" value="GBP31505.1"/>
    <property type="molecule type" value="Genomic_DNA"/>
</dbReference>
<dbReference type="STRING" id="151549.A0A4C1UYG1"/>
<dbReference type="GO" id="GO:0016616">
    <property type="term" value="F:oxidoreductase activity, acting on the CH-OH group of donors, NAD or NADP as acceptor"/>
    <property type="evidence" value="ECO:0007669"/>
    <property type="project" value="TreeGrafter"/>
</dbReference>
<keyword evidence="2" id="KW-0560">Oxidoreductase</keyword>
<dbReference type="Gene3D" id="3.40.50.720">
    <property type="entry name" value="NAD(P)-binding Rossmann-like Domain"/>
    <property type="match status" value="1"/>
</dbReference>
<protein>
    <submittedName>
        <fullName evidence="4">15-hydroxyprostaglandin dehydrogenase</fullName>
    </submittedName>
</protein>
<dbReference type="SUPFAM" id="SSF51735">
    <property type="entry name" value="NAD(P)-binding Rossmann-fold domains"/>
    <property type="match status" value="1"/>
</dbReference>
<evidence type="ECO:0000256" key="2">
    <source>
        <dbReference type="ARBA" id="ARBA00023002"/>
    </source>
</evidence>
<name>A0A4C1UYG1_EUMVA</name>
<comment type="similarity">
    <text evidence="1 3">Belongs to the short-chain dehydrogenases/reductases (SDR) family.</text>
</comment>
<evidence type="ECO:0000256" key="1">
    <source>
        <dbReference type="ARBA" id="ARBA00006484"/>
    </source>
</evidence>
<dbReference type="PANTHER" id="PTHR44229:SF8">
    <property type="entry name" value="ALCOHOL DEHYDROGENASE-RELATED"/>
    <property type="match status" value="1"/>
</dbReference>
<organism evidence="4 5">
    <name type="scientific">Eumeta variegata</name>
    <name type="common">Bagworm moth</name>
    <name type="synonym">Eumeta japonica</name>
    <dbReference type="NCBI Taxonomy" id="151549"/>
    <lineage>
        <taxon>Eukaryota</taxon>
        <taxon>Metazoa</taxon>
        <taxon>Ecdysozoa</taxon>
        <taxon>Arthropoda</taxon>
        <taxon>Hexapoda</taxon>
        <taxon>Insecta</taxon>
        <taxon>Pterygota</taxon>
        <taxon>Neoptera</taxon>
        <taxon>Endopterygota</taxon>
        <taxon>Lepidoptera</taxon>
        <taxon>Glossata</taxon>
        <taxon>Ditrysia</taxon>
        <taxon>Tineoidea</taxon>
        <taxon>Psychidae</taxon>
        <taxon>Oiketicinae</taxon>
        <taxon>Eumeta</taxon>
    </lineage>
</organism>
<dbReference type="Proteomes" id="UP000299102">
    <property type="component" value="Unassembled WGS sequence"/>
</dbReference>
<dbReference type="OrthoDB" id="417891at2759"/>
<dbReference type="Pfam" id="PF00106">
    <property type="entry name" value="adh_short"/>
    <property type="match status" value="1"/>
</dbReference>
<reference evidence="4 5" key="1">
    <citation type="journal article" date="2019" name="Commun. Biol.">
        <title>The bagworm genome reveals a unique fibroin gene that provides high tensile strength.</title>
        <authorList>
            <person name="Kono N."/>
            <person name="Nakamura H."/>
            <person name="Ohtoshi R."/>
            <person name="Tomita M."/>
            <person name="Numata K."/>
            <person name="Arakawa K."/>
        </authorList>
    </citation>
    <scope>NUCLEOTIDE SEQUENCE [LARGE SCALE GENOMIC DNA]</scope>
</reference>
<proteinExistence type="inferred from homology"/>
<dbReference type="InterPro" id="IPR002347">
    <property type="entry name" value="SDR_fam"/>
</dbReference>
<dbReference type="InterPro" id="IPR036291">
    <property type="entry name" value="NAD(P)-bd_dom_sf"/>
</dbReference>
<dbReference type="PANTHER" id="PTHR44229">
    <property type="entry name" value="15-HYDROXYPROSTAGLANDIN DEHYDROGENASE [NAD(+)]"/>
    <property type="match status" value="1"/>
</dbReference>
<gene>
    <name evidence="4" type="primary">HPGD</name>
    <name evidence="4" type="ORF">EVAR_84615_1</name>
</gene>
<evidence type="ECO:0000313" key="4">
    <source>
        <dbReference type="EMBL" id="GBP31505.1"/>
    </source>
</evidence>